<evidence type="ECO:0000256" key="1">
    <source>
        <dbReference type="ARBA" id="ARBA00004477"/>
    </source>
</evidence>
<feature type="transmembrane region" description="Helical" evidence="14">
    <location>
        <begin position="98"/>
        <end position="118"/>
    </location>
</feature>
<gene>
    <name evidence="15" type="ORF">LTR62_005952</name>
</gene>
<evidence type="ECO:0000256" key="2">
    <source>
        <dbReference type="ARBA" id="ARBA00004922"/>
    </source>
</evidence>
<keyword evidence="8 14" id="KW-0256">Endoplasmic reticulum</keyword>
<dbReference type="GO" id="GO:0005789">
    <property type="term" value="C:endoplasmic reticulum membrane"/>
    <property type="evidence" value="ECO:0007669"/>
    <property type="project" value="UniProtKB-SubCell"/>
</dbReference>
<evidence type="ECO:0000313" key="15">
    <source>
        <dbReference type="EMBL" id="KAK5117335.1"/>
    </source>
</evidence>
<evidence type="ECO:0000256" key="13">
    <source>
        <dbReference type="ARBA" id="ARBA00093457"/>
    </source>
</evidence>
<reference evidence="15" key="1">
    <citation type="submission" date="2023-08" db="EMBL/GenBank/DDBJ databases">
        <title>Black Yeasts Isolated from many extreme environments.</title>
        <authorList>
            <person name="Coleine C."/>
            <person name="Stajich J.E."/>
            <person name="Selbmann L."/>
        </authorList>
    </citation>
    <scope>NUCLEOTIDE SEQUENCE</scope>
    <source>
        <strain evidence="15">CCFEE 5401</strain>
    </source>
</reference>
<comment type="pathway">
    <text evidence="2 14">Protein modification; protein glycosylation.</text>
</comment>
<evidence type="ECO:0000256" key="10">
    <source>
        <dbReference type="ARBA" id="ARBA00023136"/>
    </source>
</evidence>
<evidence type="ECO:0000256" key="9">
    <source>
        <dbReference type="ARBA" id="ARBA00022989"/>
    </source>
</evidence>
<evidence type="ECO:0000256" key="14">
    <source>
        <dbReference type="RuleBase" id="RU364047"/>
    </source>
</evidence>
<evidence type="ECO:0000256" key="7">
    <source>
        <dbReference type="ARBA" id="ARBA00022692"/>
    </source>
</evidence>
<feature type="transmembrane region" description="Helical" evidence="14">
    <location>
        <begin position="208"/>
        <end position="226"/>
    </location>
</feature>
<keyword evidence="5 14" id="KW-0328">Glycosyltransferase</keyword>
<comment type="subcellular location">
    <subcellularLocation>
        <location evidence="1 14">Endoplasmic reticulum membrane</location>
        <topology evidence="1 14">Multi-pass membrane protein</topology>
    </subcellularLocation>
</comment>
<evidence type="ECO:0000256" key="3">
    <source>
        <dbReference type="ARBA" id="ARBA00011964"/>
    </source>
</evidence>
<sequence>MDLLRQSISISRRPRHTIWLCPLLLLTDTALSLLIVQKIPYTEIDWKAYMQQVSQYLAGERSYTKLYGDTGPLVYPAAHVYIYRSLYHLTSSGAEIRLAQYIFLGLYLLTLGLVMQCYRHARTPPWVFPLLILSKRLHSIFMLRLFNDGFAVMFLFLAVYCYQRRYWTAGSLAFSFGLGVKMSLLLALPAVGVVLWLGMGRDRALKQAVLMGQLQVLLGYPFLAVAPRSYLSRAFEFSRQFFFKWTVNWRFVGEETFLSRPFSTALLAIHATLLAAFLATRWLRPTGVPVLEAAKQLLHPPSEATRAQISRRVTPDFVLHAILTAVIIGCLCARSLHYQFYAYIAWSAPFLLWRSGMHPVAVYGIWAAQEWAWNVYPSTNLSSAVVVITLLVTVIGSWLGTGGVTSSQEEPASHQHED</sequence>
<organism evidence="15 16">
    <name type="scientific">Meristemomyces frigidus</name>
    <dbReference type="NCBI Taxonomy" id="1508187"/>
    <lineage>
        <taxon>Eukaryota</taxon>
        <taxon>Fungi</taxon>
        <taxon>Dikarya</taxon>
        <taxon>Ascomycota</taxon>
        <taxon>Pezizomycotina</taxon>
        <taxon>Dothideomycetes</taxon>
        <taxon>Dothideomycetidae</taxon>
        <taxon>Mycosphaerellales</taxon>
        <taxon>Teratosphaeriaceae</taxon>
        <taxon>Meristemomyces</taxon>
    </lineage>
</organism>
<feature type="transmembrane region" description="Helical" evidence="14">
    <location>
        <begin position="262"/>
        <end position="283"/>
    </location>
</feature>
<evidence type="ECO:0000256" key="5">
    <source>
        <dbReference type="ARBA" id="ARBA00022676"/>
    </source>
</evidence>
<dbReference type="GO" id="GO:0052925">
    <property type="term" value="F:dol-P-Man:Man(5)GlcNAc(2)-PP-Dol alpha-1,3-mannosyltransferase activity"/>
    <property type="evidence" value="ECO:0007669"/>
    <property type="project" value="UniProtKB-EC"/>
</dbReference>
<keyword evidence="7 14" id="KW-0812">Transmembrane</keyword>
<feature type="transmembrane region" description="Helical" evidence="14">
    <location>
        <begin position="380"/>
        <end position="399"/>
    </location>
</feature>
<evidence type="ECO:0000256" key="4">
    <source>
        <dbReference type="ARBA" id="ARBA00015561"/>
    </source>
</evidence>
<dbReference type="AlphaFoldDB" id="A0AAN7YJ84"/>
<proteinExistence type="inferred from homology"/>
<evidence type="ECO:0000256" key="12">
    <source>
        <dbReference type="ARBA" id="ARBA00049506"/>
    </source>
</evidence>
<evidence type="ECO:0000313" key="16">
    <source>
        <dbReference type="Proteomes" id="UP001310890"/>
    </source>
</evidence>
<comment type="caution">
    <text evidence="15">The sequence shown here is derived from an EMBL/GenBank/DDBJ whole genome shotgun (WGS) entry which is preliminary data.</text>
</comment>
<dbReference type="InterPro" id="IPR007873">
    <property type="entry name" value="Glycosyltransferase_ALG3"/>
</dbReference>
<keyword evidence="6 14" id="KW-0808">Transferase</keyword>
<keyword evidence="10 14" id="KW-0472">Membrane</keyword>
<comment type="catalytic activity">
    <reaction evidence="12 14">
        <text>an alpha-D-Man-(1-&gt;2)-alpha-D-Man-(1-&gt;2)-alpha-D-Man-(1-&gt;3)-[alpha-D-Man-(1-&gt;6)]-beta-D-Man-(1-&gt;4)-beta-D-GlcNAc-(1-&gt;4)-alpha-D-GlcNAc-diphospho-di-trans,poly-cis-dolichol + a di-trans,poly-cis-dolichyl beta-D-mannosyl phosphate = an alpha-D-Man-(1-&gt;2)-alpha-D-Man-(1-&gt;2)-alpha-D-Man-(1-&gt;3)-[alpha-D-Man-(1-&gt;3)-alpha-D-Man-(1-&gt;6)]-beta-D-Man-(1-&gt;4)-beta-D-GlcNAc-(1-&gt;4)-alpha-D-GlcNAc-diphospho-di-trans,poly-cis-dolichol + a di-trans,poly-cis-dolichyl phosphate + H(+)</text>
        <dbReference type="Rhea" id="RHEA:29527"/>
        <dbReference type="Rhea" id="RHEA-COMP:19498"/>
        <dbReference type="Rhea" id="RHEA-COMP:19501"/>
        <dbReference type="Rhea" id="RHEA-COMP:19516"/>
        <dbReference type="Rhea" id="RHEA-COMP:19517"/>
        <dbReference type="ChEBI" id="CHEBI:15378"/>
        <dbReference type="ChEBI" id="CHEBI:57683"/>
        <dbReference type="ChEBI" id="CHEBI:58211"/>
        <dbReference type="ChEBI" id="CHEBI:132515"/>
        <dbReference type="ChEBI" id="CHEBI:132516"/>
        <dbReference type="EC" id="2.4.1.258"/>
    </reaction>
    <physiologicalReaction direction="left-to-right" evidence="12 14">
        <dbReference type="Rhea" id="RHEA:29528"/>
    </physiologicalReaction>
</comment>
<dbReference type="EC" id="2.4.1.258" evidence="3 14"/>
<protein>
    <recommendedName>
        <fullName evidence="4 14">Dol-P-Man:Man(5)GlcNAc(2)-PP-Dol alpha-1,3-mannosyltransferase</fullName>
        <ecNumber evidence="3 14">2.4.1.258</ecNumber>
    </recommendedName>
    <alternativeName>
        <fullName evidence="14">Dol-P-Man-dependent alpha(1-3)-mannosyltransferase</fullName>
    </alternativeName>
</protein>
<dbReference type="PANTHER" id="PTHR12646">
    <property type="entry name" value="NOT56 - RELATED"/>
    <property type="match status" value="1"/>
</dbReference>
<evidence type="ECO:0000256" key="8">
    <source>
        <dbReference type="ARBA" id="ARBA00022824"/>
    </source>
</evidence>
<accession>A0AAN7YJ84</accession>
<dbReference type="Pfam" id="PF05208">
    <property type="entry name" value="ALG3"/>
    <property type="match status" value="1"/>
</dbReference>
<feature type="transmembrane region" description="Helical" evidence="14">
    <location>
        <begin position="139"/>
        <end position="160"/>
    </location>
</feature>
<dbReference type="EMBL" id="JAVRRL010000005">
    <property type="protein sequence ID" value="KAK5117335.1"/>
    <property type="molecule type" value="Genomic_DNA"/>
</dbReference>
<dbReference type="PANTHER" id="PTHR12646:SF0">
    <property type="entry name" value="DOL-P-MAN:MAN(5)GLCNAC(2)-PP-DOL ALPHA-1,3-MANNOSYLTRANSFERASE"/>
    <property type="match status" value="1"/>
</dbReference>
<comment type="similarity">
    <text evidence="13">Belongs to the glycosyltransferase ALG3 family.</text>
</comment>
<name>A0AAN7YJ84_9PEZI</name>
<comment type="function">
    <text evidence="11 14">Dol-P-Man:Man(5)GlcNAc(2)-PP-Dol alpha-1,3-mannosyltransferase that operates in the biosynthetic pathway of dolichol-linked oligosaccharides, the glycan precursors employed in protein asparagine (N)-glycosylation. The assembly of dolichol-linked oligosaccharides begins on the cytosolic side of the endoplasmic reticulum membrane and finishes in its lumen. The sequential addition of sugars to dolichol pyrophosphate produces dolichol-linked oligosaccharides containing fourteen sugars, including two GlcNAcs, nine mannoses and three glucoses. Once assembled, the oligosaccharide is transferred from the lipid to nascent proteins by oligosaccharyltransferases. In the lumen of the endoplasmic reticulum, adds the first dolichyl beta-D-mannosyl phosphate derived mannose in an alpha-1,3 linkage to Man(5)GlcNAc(2)-PP-dolichol to produce Man(6)GlcNAc(2)-PP-dolichol.</text>
</comment>
<feature type="transmembrane region" description="Helical" evidence="14">
    <location>
        <begin position="317"/>
        <end position="337"/>
    </location>
</feature>
<dbReference type="Proteomes" id="UP001310890">
    <property type="component" value="Unassembled WGS sequence"/>
</dbReference>
<evidence type="ECO:0000256" key="11">
    <source>
        <dbReference type="ARBA" id="ARBA00044743"/>
    </source>
</evidence>
<feature type="transmembrane region" description="Helical" evidence="14">
    <location>
        <begin position="172"/>
        <end position="196"/>
    </location>
</feature>
<feature type="transmembrane region" description="Helical" evidence="14">
    <location>
        <begin position="343"/>
        <end position="368"/>
    </location>
</feature>
<evidence type="ECO:0000256" key="6">
    <source>
        <dbReference type="ARBA" id="ARBA00022679"/>
    </source>
</evidence>
<keyword evidence="9 14" id="KW-1133">Transmembrane helix</keyword>